<sequence length="71" mass="7081">MITIFRKSVLGLAGAAFAGTVLAGPLAAHTDVCPIEGLAVAALPFGEPDSGKLVAQGAQSWMGFTAEHTAA</sequence>
<evidence type="ECO:0000313" key="2">
    <source>
        <dbReference type="EMBL" id="GAA4579350.1"/>
    </source>
</evidence>
<comment type="caution">
    <text evidence="2">The sequence shown here is derived from an EMBL/GenBank/DDBJ whole genome shotgun (WGS) entry which is preliminary data.</text>
</comment>
<gene>
    <name evidence="2" type="ORF">GCM10023176_56860</name>
</gene>
<dbReference type="Proteomes" id="UP001500307">
    <property type="component" value="Unassembled WGS sequence"/>
</dbReference>
<proteinExistence type="predicted"/>
<name>A0ABP8T362_9ACTN</name>
<feature type="chain" id="PRO_5045394359" evidence="1">
    <location>
        <begin position="24"/>
        <end position="71"/>
    </location>
</feature>
<reference evidence="3" key="1">
    <citation type="journal article" date="2019" name="Int. J. Syst. Evol. Microbiol.">
        <title>The Global Catalogue of Microorganisms (GCM) 10K type strain sequencing project: providing services to taxonomists for standard genome sequencing and annotation.</title>
        <authorList>
            <consortium name="The Broad Institute Genomics Platform"/>
            <consortium name="The Broad Institute Genome Sequencing Center for Infectious Disease"/>
            <person name="Wu L."/>
            <person name="Ma J."/>
        </authorList>
    </citation>
    <scope>NUCLEOTIDE SEQUENCE [LARGE SCALE GENOMIC DNA]</scope>
    <source>
        <strain evidence="3">JCM 3175</strain>
    </source>
</reference>
<dbReference type="EMBL" id="BAABGU010000047">
    <property type="protein sequence ID" value="GAA4579350.1"/>
    <property type="molecule type" value="Genomic_DNA"/>
</dbReference>
<feature type="signal peptide" evidence="1">
    <location>
        <begin position="1"/>
        <end position="23"/>
    </location>
</feature>
<protein>
    <submittedName>
        <fullName evidence="2">Uncharacterized protein</fullName>
    </submittedName>
</protein>
<keyword evidence="3" id="KW-1185">Reference proteome</keyword>
<keyword evidence="1" id="KW-0732">Signal</keyword>
<evidence type="ECO:0000313" key="3">
    <source>
        <dbReference type="Proteomes" id="UP001500307"/>
    </source>
</evidence>
<evidence type="ECO:0000256" key="1">
    <source>
        <dbReference type="SAM" id="SignalP"/>
    </source>
</evidence>
<accession>A0ABP8T362</accession>
<organism evidence="2 3">
    <name type="scientific">Micromonospora coerulea</name>
    <dbReference type="NCBI Taxonomy" id="47856"/>
    <lineage>
        <taxon>Bacteria</taxon>
        <taxon>Bacillati</taxon>
        <taxon>Actinomycetota</taxon>
        <taxon>Actinomycetes</taxon>
        <taxon>Micromonosporales</taxon>
        <taxon>Micromonosporaceae</taxon>
        <taxon>Micromonospora</taxon>
    </lineage>
</organism>
<dbReference type="RefSeq" id="WP_346124584.1">
    <property type="nucleotide sequence ID" value="NZ_BAABGU010000047.1"/>
</dbReference>